<evidence type="ECO:0000256" key="1">
    <source>
        <dbReference type="ARBA" id="ARBA00008871"/>
    </source>
</evidence>
<feature type="active site" description="Proton donor" evidence="4">
    <location>
        <position position="131"/>
    </location>
</feature>
<feature type="disulfide bond" evidence="5">
    <location>
        <begin position="207"/>
        <end position="219"/>
    </location>
</feature>
<dbReference type="Proteomes" id="UP000038045">
    <property type="component" value="Unplaced"/>
</dbReference>
<dbReference type="InterPro" id="IPR017853">
    <property type="entry name" value="GH"/>
</dbReference>
<dbReference type="Gene3D" id="3.20.20.70">
    <property type="entry name" value="Aldolase class I"/>
    <property type="match status" value="1"/>
</dbReference>
<dbReference type="PIRSF" id="PIRSF038193">
    <property type="entry name" value="Hyaluronidase"/>
    <property type="match status" value="1"/>
</dbReference>
<dbReference type="Pfam" id="PF01630">
    <property type="entry name" value="Glyco_hydro_56"/>
    <property type="match status" value="1"/>
</dbReference>
<name>A0A0N4ZHE7_PARTI</name>
<evidence type="ECO:0000313" key="7">
    <source>
        <dbReference type="Proteomes" id="UP000038045"/>
    </source>
</evidence>
<dbReference type="PRINTS" id="PR00846">
    <property type="entry name" value="GLHYDRLASE56"/>
</dbReference>
<sequence>MLSKMFVIKFFGFISSISLITTCFEFKTTKFFWNVPSEKCFANKINIPLEKYGIISNNKQQFHGNKIVLMYEKDVGLYPFIKNVNNTYIEFVNGGIPQKTNITAHLEKLRDDIERIIPNSKFDGPAIIDVEEWRPTYDSNWSSKRIYREASIKYVLERYPNISRNDAMNVAKKEFDAAALNFLLKTLKECQYKRPYAKWGFYGFPICDENGLDRNSTFCYPHHDDKLLDFLKYTDALYPTAYLYPGRSYAIKNMFVEDVLNETIRINDLIEKLGFQRKYIYVYHKFELNPYNEIIDNISFYDPYHLCITYKKSVEYGVDGLVIWSTSKNIYKRCNNIQKYVETQLGPYIQSLGIFFDSCANILTSNHGRCVLVREKKHLPVCNRYLKIENFKPWCKSGFYGQHCEEFKYNSTDGFPLPFQLI</sequence>
<organism evidence="7 8">
    <name type="scientific">Parastrongyloides trichosuri</name>
    <name type="common">Possum-specific nematode worm</name>
    <dbReference type="NCBI Taxonomy" id="131310"/>
    <lineage>
        <taxon>Eukaryota</taxon>
        <taxon>Metazoa</taxon>
        <taxon>Ecdysozoa</taxon>
        <taxon>Nematoda</taxon>
        <taxon>Chromadorea</taxon>
        <taxon>Rhabditida</taxon>
        <taxon>Tylenchina</taxon>
        <taxon>Panagrolaimomorpha</taxon>
        <taxon>Strongyloidoidea</taxon>
        <taxon>Strongyloididae</taxon>
        <taxon>Parastrongyloides</taxon>
    </lineage>
</organism>
<evidence type="ECO:0000256" key="2">
    <source>
        <dbReference type="ARBA" id="ARBA00023157"/>
    </source>
</evidence>
<evidence type="ECO:0000256" key="3">
    <source>
        <dbReference type="PIRNR" id="PIRNR038193"/>
    </source>
</evidence>
<feature type="disulfide bond" evidence="5">
    <location>
        <begin position="40"/>
        <end position="334"/>
    </location>
</feature>
<evidence type="ECO:0000256" key="6">
    <source>
        <dbReference type="RuleBase" id="RU610713"/>
    </source>
</evidence>
<comment type="catalytic activity">
    <reaction evidence="6">
        <text>Random hydrolysis of (1-&gt;4)-linkages between N-acetyl-beta-D-glucosamine and D-glucuronate residues in hyaluronate.</text>
        <dbReference type="EC" id="3.2.1.35"/>
    </reaction>
</comment>
<dbReference type="PANTHER" id="PTHR11769">
    <property type="entry name" value="HYALURONIDASE"/>
    <property type="match status" value="1"/>
</dbReference>
<evidence type="ECO:0000256" key="5">
    <source>
        <dbReference type="PIRSR" id="PIRSR038193-3"/>
    </source>
</evidence>
<keyword evidence="6" id="KW-0378">Hydrolase</keyword>
<dbReference type="GO" id="GO:0030214">
    <property type="term" value="P:hyaluronan catabolic process"/>
    <property type="evidence" value="ECO:0007669"/>
    <property type="project" value="TreeGrafter"/>
</dbReference>
<keyword evidence="2 5" id="KW-1015">Disulfide bond</keyword>
<feature type="disulfide bond" evidence="5">
    <location>
        <begin position="359"/>
        <end position="370"/>
    </location>
</feature>
<dbReference type="GO" id="GO:0004415">
    <property type="term" value="F:hyalurononglucosaminidase activity"/>
    <property type="evidence" value="ECO:0007669"/>
    <property type="project" value="UniProtKB-UniRule"/>
</dbReference>
<reference evidence="8" key="1">
    <citation type="submission" date="2017-02" db="UniProtKB">
        <authorList>
            <consortium name="WormBaseParasite"/>
        </authorList>
    </citation>
    <scope>IDENTIFICATION</scope>
</reference>
<evidence type="ECO:0000313" key="8">
    <source>
        <dbReference type="WBParaSite" id="PTRK_0000734500.1"/>
    </source>
</evidence>
<dbReference type="GO" id="GO:0005975">
    <property type="term" value="P:carbohydrate metabolic process"/>
    <property type="evidence" value="ECO:0007669"/>
    <property type="project" value="UniProtKB-UniRule"/>
</dbReference>
<comment type="similarity">
    <text evidence="1 3 6">Belongs to the glycosyl hydrolase 56 family.</text>
</comment>
<dbReference type="STRING" id="131310.A0A0N4ZHE7"/>
<accession>A0A0N4ZHE7</accession>
<evidence type="ECO:0000256" key="4">
    <source>
        <dbReference type="PIRSR" id="PIRSR038193-1"/>
    </source>
</evidence>
<dbReference type="InterPro" id="IPR013785">
    <property type="entry name" value="Aldolase_TIM"/>
</dbReference>
<dbReference type="SUPFAM" id="SSF51445">
    <property type="entry name" value="(Trans)glycosidases"/>
    <property type="match status" value="1"/>
</dbReference>
<dbReference type="InterPro" id="IPR018155">
    <property type="entry name" value="Hyaluronidase"/>
</dbReference>
<proteinExistence type="inferred from homology"/>
<dbReference type="WBParaSite" id="PTRK_0000734500.1">
    <property type="protein sequence ID" value="PTRK_0000734500.1"/>
    <property type="gene ID" value="PTRK_0000734500"/>
</dbReference>
<keyword evidence="6" id="KW-0326">Glycosidase</keyword>
<keyword evidence="7" id="KW-1185">Reference proteome</keyword>
<protein>
    <recommendedName>
        <fullName evidence="6">Hyaluronidase</fullName>
        <ecNumber evidence="6">3.2.1.35</ecNumber>
    </recommendedName>
</protein>
<dbReference type="PANTHER" id="PTHR11769:SF35">
    <property type="entry name" value="HYALURONIDASE"/>
    <property type="match status" value="1"/>
</dbReference>
<dbReference type="EC" id="3.2.1.35" evidence="6"/>
<dbReference type="AlphaFoldDB" id="A0A0N4ZHE7"/>